<evidence type="ECO:0000313" key="2">
    <source>
        <dbReference type="EMBL" id="MPD03234.1"/>
    </source>
</evidence>
<keyword evidence="1" id="KW-0812">Transmembrane</keyword>
<keyword evidence="1" id="KW-0472">Membrane</keyword>
<accession>A0A5B7K9A9</accession>
<proteinExistence type="predicted"/>
<keyword evidence="1" id="KW-1133">Transmembrane helix</keyword>
<comment type="caution">
    <text evidence="2">The sequence shown here is derived from an EMBL/GenBank/DDBJ whole genome shotgun (WGS) entry which is preliminary data.</text>
</comment>
<name>A0A5B7K9A9_PORTR</name>
<gene>
    <name evidence="2" type="ORF">E2C01_098859</name>
</gene>
<evidence type="ECO:0000256" key="1">
    <source>
        <dbReference type="SAM" id="Phobius"/>
    </source>
</evidence>
<protein>
    <submittedName>
        <fullName evidence="2">Uncharacterized protein</fullName>
    </submittedName>
</protein>
<evidence type="ECO:0000313" key="3">
    <source>
        <dbReference type="Proteomes" id="UP000324222"/>
    </source>
</evidence>
<sequence length="64" mass="7297">MLEIFVVVVVAVVMVMVVVVVLVVVLVVIVQERKFKLVNIHQKFESRLTPSVLGRILIVCFEYN</sequence>
<keyword evidence="3" id="KW-1185">Reference proteome</keyword>
<dbReference type="Proteomes" id="UP000324222">
    <property type="component" value="Unassembled WGS sequence"/>
</dbReference>
<reference evidence="2 3" key="1">
    <citation type="submission" date="2019-05" db="EMBL/GenBank/DDBJ databases">
        <title>Another draft genome of Portunus trituberculatus and its Hox gene families provides insights of decapod evolution.</title>
        <authorList>
            <person name="Jeong J.-H."/>
            <person name="Song I."/>
            <person name="Kim S."/>
            <person name="Choi T."/>
            <person name="Kim D."/>
            <person name="Ryu S."/>
            <person name="Kim W."/>
        </authorList>
    </citation>
    <scope>NUCLEOTIDE SEQUENCE [LARGE SCALE GENOMIC DNA]</scope>
    <source>
        <tissue evidence="2">Muscle</tissue>
    </source>
</reference>
<feature type="transmembrane region" description="Helical" evidence="1">
    <location>
        <begin position="6"/>
        <end position="30"/>
    </location>
</feature>
<dbReference type="EMBL" id="VSRR010135309">
    <property type="protein sequence ID" value="MPD03234.1"/>
    <property type="molecule type" value="Genomic_DNA"/>
</dbReference>
<dbReference type="AlphaFoldDB" id="A0A5B7K9A9"/>
<organism evidence="2 3">
    <name type="scientific">Portunus trituberculatus</name>
    <name type="common">Swimming crab</name>
    <name type="synonym">Neptunus trituberculatus</name>
    <dbReference type="NCBI Taxonomy" id="210409"/>
    <lineage>
        <taxon>Eukaryota</taxon>
        <taxon>Metazoa</taxon>
        <taxon>Ecdysozoa</taxon>
        <taxon>Arthropoda</taxon>
        <taxon>Crustacea</taxon>
        <taxon>Multicrustacea</taxon>
        <taxon>Malacostraca</taxon>
        <taxon>Eumalacostraca</taxon>
        <taxon>Eucarida</taxon>
        <taxon>Decapoda</taxon>
        <taxon>Pleocyemata</taxon>
        <taxon>Brachyura</taxon>
        <taxon>Eubrachyura</taxon>
        <taxon>Portunoidea</taxon>
        <taxon>Portunidae</taxon>
        <taxon>Portuninae</taxon>
        <taxon>Portunus</taxon>
    </lineage>
</organism>